<dbReference type="Proteomes" id="UP000318380">
    <property type="component" value="Unassembled WGS sequence"/>
</dbReference>
<feature type="compositionally biased region" description="Basic and acidic residues" evidence="20">
    <location>
        <begin position="35"/>
        <end position="46"/>
    </location>
</feature>
<feature type="region of interest" description="Disordered" evidence="20">
    <location>
        <begin position="1"/>
        <end position="46"/>
    </location>
</feature>
<dbReference type="Gene3D" id="2.102.10.10">
    <property type="entry name" value="Rieske [2Fe-2S] iron-sulphur domain"/>
    <property type="match status" value="1"/>
</dbReference>
<dbReference type="GO" id="GO:0016705">
    <property type="term" value="F:oxidoreductase activity, acting on paired donors, with incorporation or reduction of molecular oxygen"/>
    <property type="evidence" value="ECO:0007669"/>
    <property type="project" value="UniProtKB-ARBA"/>
</dbReference>
<evidence type="ECO:0000256" key="16">
    <source>
        <dbReference type="ARBA" id="ARBA00023136"/>
    </source>
</evidence>
<dbReference type="CDD" id="cd03467">
    <property type="entry name" value="Rieske"/>
    <property type="match status" value="1"/>
</dbReference>
<keyword evidence="6" id="KW-1003">Cell membrane</keyword>
<protein>
    <recommendedName>
        <fullName evidence="4">Cytochrome bc1 complex Rieske iron-sulfur subunit</fullName>
    </recommendedName>
    <alternativeName>
        <fullName evidence="18">Cytochrome bc1 reductase complex subunit QcrA</fullName>
    </alternativeName>
    <alternativeName>
        <fullName evidence="19">Rieske iron-sulfur protein</fullName>
    </alternativeName>
</protein>
<keyword evidence="24" id="KW-1185">Reference proteome</keyword>
<dbReference type="SUPFAM" id="SSF50022">
    <property type="entry name" value="ISP domain"/>
    <property type="match status" value="1"/>
</dbReference>
<sequence>MSNDDKPNLPAVSGEDEHGHGSAVEVAEPIPDPGIEPHEPRITDIDPKAADRVERQVATMFTLAGLLSVGACVAYFAIPRDAEIAFGPLSGNANNMTLGLTLGLALFLIGAGAIQWAKKLMVDTEISEDRHPASSSPEQRAEIIDAFQQGVAESGFTRRKMIRRSLLGAMALLGLPAIVLLRDLGPSPGRKLYDTIWAKGIRVVNDVTLRPIKPSDLIVGQLVNAAPANLAPIQEESPVEYQNAKAKAAVIVVRIAPNEIRTAPGRENWGIDGILCYSKICTHVGCPISLYEQTTHHVLCPCHQSTFDLADGAKVVFGPAARPLPQLPLAVDAEGYIVAQSGFTEPVGPSFFERG</sequence>
<keyword evidence="7" id="KW-0679">Respiratory chain</keyword>
<keyword evidence="13" id="KW-0560">Oxidoreductase</keyword>
<dbReference type="InterPro" id="IPR045603">
    <property type="entry name" value="QcrA_N"/>
</dbReference>
<feature type="domain" description="Rieske" evidence="22">
    <location>
        <begin position="269"/>
        <end position="338"/>
    </location>
</feature>
<proteinExistence type="inferred from homology"/>
<evidence type="ECO:0000259" key="22">
    <source>
        <dbReference type="PROSITE" id="PS51296"/>
    </source>
</evidence>
<dbReference type="GO" id="GO:0046872">
    <property type="term" value="F:metal ion binding"/>
    <property type="evidence" value="ECO:0007669"/>
    <property type="project" value="UniProtKB-KW"/>
</dbReference>
<evidence type="ECO:0000256" key="4">
    <source>
        <dbReference type="ARBA" id="ARBA00015816"/>
    </source>
</evidence>
<comment type="caution">
    <text evidence="23">The sequence shown here is derived from an EMBL/GenBank/DDBJ whole genome shotgun (WGS) entry which is preliminary data.</text>
</comment>
<evidence type="ECO:0000313" key="23">
    <source>
        <dbReference type="EMBL" id="TWD83377.1"/>
    </source>
</evidence>
<dbReference type="AlphaFoldDB" id="A0A561BX04"/>
<dbReference type="Pfam" id="PF00355">
    <property type="entry name" value="Rieske"/>
    <property type="match status" value="1"/>
</dbReference>
<evidence type="ECO:0000256" key="11">
    <source>
        <dbReference type="ARBA" id="ARBA00022982"/>
    </source>
</evidence>
<comment type="subcellular location">
    <subcellularLocation>
        <location evidence="2">Cell membrane</location>
        <topology evidence="2">Multi-pass membrane protein</topology>
    </subcellularLocation>
</comment>
<keyword evidence="5" id="KW-0813">Transport</keyword>
<keyword evidence="11" id="KW-0249">Electron transport</keyword>
<dbReference type="GO" id="GO:0005886">
    <property type="term" value="C:plasma membrane"/>
    <property type="evidence" value="ECO:0007669"/>
    <property type="project" value="UniProtKB-SubCell"/>
</dbReference>
<keyword evidence="9" id="KW-0001">2Fe-2S</keyword>
<keyword evidence="8 21" id="KW-0812">Transmembrane</keyword>
<dbReference type="EMBL" id="VIVK01000001">
    <property type="protein sequence ID" value="TWD83377.1"/>
    <property type="molecule type" value="Genomic_DNA"/>
</dbReference>
<evidence type="ECO:0000256" key="12">
    <source>
        <dbReference type="ARBA" id="ARBA00022989"/>
    </source>
</evidence>
<gene>
    <name evidence="23" type="ORF">FB561_4539</name>
</gene>
<dbReference type="InterPro" id="IPR014349">
    <property type="entry name" value="Rieske_Fe-S_prot"/>
</dbReference>
<evidence type="ECO:0000256" key="15">
    <source>
        <dbReference type="ARBA" id="ARBA00023014"/>
    </source>
</evidence>
<dbReference type="GO" id="GO:0004497">
    <property type="term" value="F:monooxygenase activity"/>
    <property type="evidence" value="ECO:0007669"/>
    <property type="project" value="UniProtKB-ARBA"/>
</dbReference>
<feature type="transmembrane region" description="Helical" evidence="21">
    <location>
        <begin position="57"/>
        <end position="78"/>
    </location>
</feature>
<dbReference type="InterPro" id="IPR017941">
    <property type="entry name" value="Rieske_2Fe-2S"/>
</dbReference>
<dbReference type="OrthoDB" id="9802613at2"/>
<evidence type="ECO:0000256" key="7">
    <source>
        <dbReference type="ARBA" id="ARBA00022660"/>
    </source>
</evidence>
<dbReference type="Pfam" id="PF19297">
    <property type="entry name" value="QcrA_N"/>
    <property type="match status" value="1"/>
</dbReference>
<dbReference type="InterPro" id="IPR036922">
    <property type="entry name" value="Rieske_2Fe-2S_sf"/>
</dbReference>
<evidence type="ECO:0000256" key="13">
    <source>
        <dbReference type="ARBA" id="ARBA00023002"/>
    </source>
</evidence>
<evidence type="ECO:0000256" key="9">
    <source>
        <dbReference type="ARBA" id="ARBA00022714"/>
    </source>
</evidence>
<evidence type="ECO:0000256" key="2">
    <source>
        <dbReference type="ARBA" id="ARBA00004651"/>
    </source>
</evidence>
<name>A0A561BX04_9ACTN</name>
<evidence type="ECO:0000256" key="18">
    <source>
        <dbReference type="ARBA" id="ARBA00029586"/>
    </source>
</evidence>
<feature type="transmembrane region" description="Helical" evidence="21">
    <location>
        <begin position="98"/>
        <end position="117"/>
    </location>
</feature>
<evidence type="ECO:0000256" key="21">
    <source>
        <dbReference type="SAM" id="Phobius"/>
    </source>
</evidence>
<keyword evidence="10" id="KW-0479">Metal-binding</keyword>
<evidence type="ECO:0000313" key="24">
    <source>
        <dbReference type="Proteomes" id="UP000318380"/>
    </source>
</evidence>
<keyword evidence="15" id="KW-0411">Iron-sulfur</keyword>
<dbReference type="PROSITE" id="PS51296">
    <property type="entry name" value="RIESKE"/>
    <property type="match status" value="1"/>
</dbReference>
<feature type="transmembrane region" description="Helical" evidence="21">
    <location>
        <begin position="166"/>
        <end position="185"/>
    </location>
</feature>
<evidence type="ECO:0000256" key="20">
    <source>
        <dbReference type="SAM" id="MobiDB-lite"/>
    </source>
</evidence>
<keyword evidence="14" id="KW-0408">Iron</keyword>
<evidence type="ECO:0000256" key="19">
    <source>
        <dbReference type="ARBA" id="ARBA00032409"/>
    </source>
</evidence>
<comment type="function">
    <text evidence="1">Iron-sulfur subunit of the cytochrome bc1 complex, an essential component of the respiratory electron transport chain required for ATP synthesis. The bc1 complex catalyzes the oxidation of menaquinol and the reduction of cytochrome c in the respiratory chain. The bc1 complex operates through a Q-cycle mechanism that couples electron transfer to generation of the proton gradient that drives ATP synthesis.</text>
</comment>
<evidence type="ECO:0000256" key="8">
    <source>
        <dbReference type="ARBA" id="ARBA00022692"/>
    </source>
</evidence>
<comment type="similarity">
    <text evidence="3">Belongs to the Rieske iron-sulfur protein family.</text>
</comment>
<reference evidence="23 24" key="1">
    <citation type="submission" date="2019-06" db="EMBL/GenBank/DDBJ databases">
        <title>Sequencing the genomes of 1000 actinobacteria strains.</title>
        <authorList>
            <person name="Klenk H.-P."/>
        </authorList>
    </citation>
    <scope>NUCLEOTIDE SEQUENCE [LARGE SCALE GENOMIC DNA]</scope>
    <source>
        <strain evidence="23 24">DSM 24683</strain>
    </source>
</reference>
<organism evidence="23 24">
    <name type="scientific">Kribbella amoyensis</name>
    <dbReference type="NCBI Taxonomy" id="996641"/>
    <lineage>
        <taxon>Bacteria</taxon>
        <taxon>Bacillati</taxon>
        <taxon>Actinomycetota</taxon>
        <taxon>Actinomycetes</taxon>
        <taxon>Propionibacteriales</taxon>
        <taxon>Kribbellaceae</taxon>
        <taxon>Kribbella</taxon>
    </lineage>
</organism>
<evidence type="ECO:0000256" key="1">
    <source>
        <dbReference type="ARBA" id="ARBA00002494"/>
    </source>
</evidence>
<evidence type="ECO:0000256" key="6">
    <source>
        <dbReference type="ARBA" id="ARBA00022475"/>
    </source>
</evidence>
<accession>A0A561BX04</accession>
<evidence type="ECO:0000256" key="17">
    <source>
        <dbReference type="ARBA" id="ARBA00023157"/>
    </source>
</evidence>
<evidence type="ECO:0000256" key="10">
    <source>
        <dbReference type="ARBA" id="ARBA00022723"/>
    </source>
</evidence>
<evidence type="ECO:0000256" key="3">
    <source>
        <dbReference type="ARBA" id="ARBA00010651"/>
    </source>
</evidence>
<evidence type="ECO:0000256" key="14">
    <source>
        <dbReference type="ARBA" id="ARBA00023004"/>
    </source>
</evidence>
<dbReference type="PANTHER" id="PTHR10134">
    <property type="entry name" value="CYTOCHROME B-C1 COMPLEX SUBUNIT RIESKE, MITOCHONDRIAL"/>
    <property type="match status" value="1"/>
</dbReference>
<keyword evidence="17" id="KW-1015">Disulfide bond</keyword>
<keyword evidence="16 21" id="KW-0472">Membrane</keyword>
<dbReference type="GO" id="GO:0051537">
    <property type="term" value="F:2 iron, 2 sulfur cluster binding"/>
    <property type="evidence" value="ECO:0007669"/>
    <property type="project" value="UniProtKB-KW"/>
</dbReference>
<evidence type="ECO:0000256" key="5">
    <source>
        <dbReference type="ARBA" id="ARBA00022448"/>
    </source>
</evidence>
<keyword evidence="12 21" id="KW-1133">Transmembrane helix</keyword>